<feature type="non-terminal residue" evidence="2">
    <location>
        <position position="1"/>
    </location>
</feature>
<evidence type="ECO:0000313" key="2">
    <source>
        <dbReference type="EMBL" id="JAP94176.1"/>
    </source>
</evidence>
<proteinExistence type="predicted"/>
<dbReference type="AlphaFoldDB" id="A0A146KFA0"/>
<protein>
    <submittedName>
        <fullName evidence="2">Copine I</fullName>
    </submittedName>
</protein>
<dbReference type="InterPro" id="IPR010734">
    <property type="entry name" value="Copine_C"/>
</dbReference>
<evidence type="ECO:0000259" key="1">
    <source>
        <dbReference type="Pfam" id="PF07002"/>
    </source>
</evidence>
<gene>
    <name evidence="2" type="ORF">TPC1_13274</name>
</gene>
<dbReference type="EMBL" id="GDID01002430">
    <property type="protein sequence ID" value="JAP94176.1"/>
    <property type="molecule type" value="Transcribed_RNA"/>
</dbReference>
<accession>A0A146KFA0</accession>
<reference evidence="2" key="1">
    <citation type="submission" date="2015-07" db="EMBL/GenBank/DDBJ databases">
        <title>Adaptation to a free-living lifestyle via gene acquisitions in the diplomonad Trepomonas sp. PC1.</title>
        <authorList>
            <person name="Xu F."/>
            <person name="Jerlstrom-Hultqvist J."/>
            <person name="Kolisko M."/>
            <person name="Simpson A.G.B."/>
            <person name="Roger A.J."/>
            <person name="Svard S.G."/>
            <person name="Andersson J.O."/>
        </authorList>
    </citation>
    <scope>NUCLEOTIDE SEQUENCE</scope>
    <source>
        <strain evidence="2">PC1</strain>
    </source>
</reference>
<sequence>PFENQNVKIVIGNQTVYENFDQLNNAMHQVGILNIQIMVDYFATKQSEQNRSSVLKVMSLIQPIQKKYNCGIFTLDETKKFVQLQSIYEQINAWQLETEKNDTQQDHSRILRIIEKAAETSKNSKALTLCFIITDHQCQLDLKVVEDASNYPVFIIVFGIGNEKFGSLQNLNEYLNGKFENYKFICFNEMEANSRSFENSDQAMTLALFGGLPELYQKLQDLQII</sequence>
<name>A0A146KFA0_9EUKA</name>
<organism evidence="2">
    <name type="scientific">Trepomonas sp. PC1</name>
    <dbReference type="NCBI Taxonomy" id="1076344"/>
    <lineage>
        <taxon>Eukaryota</taxon>
        <taxon>Metamonada</taxon>
        <taxon>Diplomonadida</taxon>
        <taxon>Hexamitidae</taxon>
        <taxon>Hexamitinae</taxon>
        <taxon>Trepomonas</taxon>
    </lineage>
</organism>
<dbReference type="Pfam" id="PF07002">
    <property type="entry name" value="Copine"/>
    <property type="match status" value="1"/>
</dbReference>
<feature type="domain" description="Copine C-terminal" evidence="1">
    <location>
        <begin position="111"/>
        <end position="220"/>
    </location>
</feature>